<dbReference type="Pfam" id="PF25975">
    <property type="entry name" value="CzcB_C"/>
    <property type="match status" value="1"/>
</dbReference>
<reference evidence="4 5" key="1">
    <citation type="submission" date="2020-08" db="EMBL/GenBank/DDBJ databases">
        <title>A Genomic Blueprint of the Chicken Gut Microbiome.</title>
        <authorList>
            <person name="Gilroy R."/>
            <person name="Ravi A."/>
            <person name="Getino M."/>
            <person name="Pursley I."/>
            <person name="Horton D.L."/>
            <person name="Alikhan N.-F."/>
            <person name="Baker D."/>
            <person name="Gharbi K."/>
            <person name="Hall N."/>
            <person name="Watson M."/>
            <person name="Adriaenssens E.M."/>
            <person name="Foster-Nyarko E."/>
            <person name="Jarju S."/>
            <person name="Secka A."/>
            <person name="Antonio M."/>
            <person name="Oren A."/>
            <person name="Chaudhuri R."/>
            <person name="La Ragione R.M."/>
            <person name="Hildebrand F."/>
            <person name="Pallen M.J."/>
        </authorList>
    </citation>
    <scope>NUCLEOTIDE SEQUENCE [LARGE SCALE GENOMIC DNA]</scope>
    <source>
        <strain evidence="4 5">Sa2CUA1</strain>
    </source>
</reference>
<evidence type="ECO:0000256" key="2">
    <source>
        <dbReference type="SAM" id="Phobius"/>
    </source>
</evidence>
<keyword evidence="2" id="KW-0812">Transmembrane</keyword>
<sequence length="348" mass="35424">MGVARRIVFPVLWLVVFAVIAAALFKLAFLDGLSAQAETQVPSAALQTATVQAVRGSITNTVDVQGSVVSDPAVPVRSTTDGMVVYLDAEPGQRIEKGERLFQVRKPVEEQLVPEPAPAEDAAPVPAAPRYTYVDVTAAASGTLASFPVLLNQQVSVGTEIASIDPGTFSVQGALTTDQQFRIMDRPNTAEVSINGGPAPFACSDVTMGKTTPAAEGISTQAQAPAQPAAGQPAAGQGSGTVSCSVPAGVSVFAGLGAGITITAGQSLDAVTVPTTAVQGAVQNGVVWVVTAPGAWEERAVTLGLTDGQTVEIIDGLTEGEEILLFVPGAEAPQDGQQMMYGPGVMGG</sequence>
<dbReference type="Gene3D" id="2.40.420.20">
    <property type="match status" value="1"/>
</dbReference>
<feature type="region of interest" description="Disordered" evidence="1">
    <location>
        <begin position="217"/>
        <end position="240"/>
    </location>
</feature>
<dbReference type="PANTHER" id="PTHR30469">
    <property type="entry name" value="MULTIDRUG RESISTANCE PROTEIN MDTA"/>
    <property type="match status" value="1"/>
</dbReference>
<dbReference type="Proteomes" id="UP000609874">
    <property type="component" value="Unassembled WGS sequence"/>
</dbReference>
<protein>
    <submittedName>
        <fullName evidence="4">Secretion protein HlyD</fullName>
    </submittedName>
</protein>
<gene>
    <name evidence="4" type="ORF">H9639_09120</name>
</gene>
<dbReference type="PANTHER" id="PTHR30469:SF33">
    <property type="entry name" value="SLR1207 PROTEIN"/>
    <property type="match status" value="1"/>
</dbReference>
<dbReference type="InterPro" id="IPR058649">
    <property type="entry name" value="CzcB_C"/>
</dbReference>
<organism evidence="4 5">
    <name type="scientific">Arthrobacter gallicola</name>
    <dbReference type="NCBI Taxonomy" id="2762225"/>
    <lineage>
        <taxon>Bacteria</taxon>
        <taxon>Bacillati</taxon>
        <taxon>Actinomycetota</taxon>
        <taxon>Actinomycetes</taxon>
        <taxon>Micrococcales</taxon>
        <taxon>Micrococcaceae</taxon>
        <taxon>Arthrobacter</taxon>
    </lineage>
</organism>
<dbReference type="EMBL" id="JACSQD010000003">
    <property type="protein sequence ID" value="MBD7995455.1"/>
    <property type="molecule type" value="Genomic_DNA"/>
</dbReference>
<evidence type="ECO:0000259" key="3">
    <source>
        <dbReference type="Pfam" id="PF25975"/>
    </source>
</evidence>
<evidence type="ECO:0000256" key="1">
    <source>
        <dbReference type="SAM" id="MobiDB-lite"/>
    </source>
</evidence>
<feature type="domain" description="CzcB-like C-terminal circularly permuted SH3-like" evidence="3">
    <location>
        <begin position="271"/>
        <end position="323"/>
    </location>
</feature>
<dbReference type="Gene3D" id="2.40.50.100">
    <property type="match status" value="1"/>
</dbReference>
<name>A0ABR8USB5_9MICC</name>
<keyword evidence="2" id="KW-0472">Membrane</keyword>
<keyword evidence="5" id="KW-1185">Reference proteome</keyword>
<comment type="caution">
    <text evidence="4">The sequence shown here is derived from an EMBL/GenBank/DDBJ whole genome shotgun (WGS) entry which is preliminary data.</text>
</comment>
<accession>A0ABR8USB5</accession>
<feature type="compositionally biased region" description="Low complexity" evidence="1">
    <location>
        <begin position="221"/>
        <end position="236"/>
    </location>
</feature>
<keyword evidence="2" id="KW-1133">Transmembrane helix</keyword>
<evidence type="ECO:0000313" key="4">
    <source>
        <dbReference type="EMBL" id="MBD7995455.1"/>
    </source>
</evidence>
<feature type="transmembrane region" description="Helical" evidence="2">
    <location>
        <begin position="7"/>
        <end position="29"/>
    </location>
</feature>
<evidence type="ECO:0000313" key="5">
    <source>
        <dbReference type="Proteomes" id="UP000609874"/>
    </source>
</evidence>
<dbReference type="RefSeq" id="WP_191807757.1">
    <property type="nucleotide sequence ID" value="NZ_JACSQD010000003.1"/>
</dbReference>
<proteinExistence type="predicted"/>